<dbReference type="Proteomes" id="UP000308707">
    <property type="component" value="Unassembled WGS sequence"/>
</dbReference>
<proteinExistence type="predicted"/>
<protein>
    <submittedName>
        <fullName evidence="2">Uncharacterized protein</fullName>
    </submittedName>
</protein>
<accession>A0A4U5JP15</accession>
<feature type="signal peptide" evidence="1">
    <location>
        <begin position="1"/>
        <end position="17"/>
    </location>
</feature>
<dbReference type="EMBL" id="SZUA01000002">
    <property type="protein sequence ID" value="TKR30546.1"/>
    <property type="molecule type" value="Genomic_DNA"/>
</dbReference>
<gene>
    <name evidence="2" type="ORF">FCE95_10545</name>
</gene>
<dbReference type="RefSeq" id="WP_137266976.1">
    <property type="nucleotide sequence ID" value="NZ_SZUA01000002.1"/>
</dbReference>
<sequence>MNPIVASLFLFPALASAQVETRTLTSEQVARLELPWAKVCATAVEDPEDISLIALLANPEKYEGKAVRVIGYYRSGFEQSALYLNKSDYENDVWGNGIWIESGGDIPTTAGYLLVSGIFTRSNRGHLGAYQGAICNLSEASPWPGHEH</sequence>
<comment type="caution">
    <text evidence="2">The sequence shown here is derived from an EMBL/GenBank/DDBJ whole genome shotgun (WGS) entry which is preliminary data.</text>
</comment>
<organism evidence="2 3">
    <name type="scientific">Luteimonas gilva</name>
    <dbReference type="NCBI Taxonomy" id="2572684"/>
    <lineage>
        <taxon>Bacteria</taxon>
        <taxon>Pseudomonadati</taxon>
        <taxon>Pseudomonadota</taxon>
        <taxon>Gammaproteobacteria</taxon>
        <taxon>Lysobacterales</taxon>
        <taxon>Lysobacteraceae</taxon>
        <taxon>Luteimonas</taxon>
    </lineage>
</organism>
<evidence type="ECO:0000313" key="3">
    <source>
        <dbReference type="Proteomes" id="UP000308707"/>
    </source>
</evidence>
<feature type="chain" id="PRO_5020340520" evidence="1">
    <location>
        <begin position="18"/>
        <end position="148"/>
    </location>
</feature>
<keyword evidence="1" id="KW-0732">Signal</keyword>
<keyword evidence="3" id="KW-1185">Reference proteome</keyword>
<dbReference type="AlphaFoldDB" id="A0A4U5JP15"/>
<dbReference type="OrthoDB" id="6059090at2"/>
<evidence type="ECO:0000313" key="2">
    <source>
        <dbReference type="EMBL" id="TKR30546.1"/>
    </source>
</evidence>
<evidence type="ECO:0000256" key="1">
    <source>
        <dbReference type="SAM" id="SignalP"/>
    </source>
</evidence>
<name>A0A4U5JP15_9GAMM</name>
<reference evidence="2 3" key="1">
    <citation type="submission" date="2019-04" db="EMBL/GenBank/DDBJ databases">
        <title>Reference strain of H23.</title>
        <authorList>
            <person name="Luo X."/>
        </authorList>
    </citation>
    <scope>NUCLEOTIDE SEQUENCE [LARGE SCALE GENOMIC DNA]</scope>
    <source>
        <strain evidence="2 3">H23</strain>
    </source>
</reference>